<dbReference type="SMART" id="SM00028">
    <property type="entry name" value="TPR"/>
    <property type="match status" value="4"/>
</dbReference>
<reference evidence="3 4" key="1">
    <citation type="submission" date="2020-09" db="EMBL/GenBank/DDBJ databases">
        <title>Paenibacillus sp. strain PR3 16S rRNA gene Genome sequencing and assembly.</title>
        <authorList>
            <person name="Kim J."/>
        </authorList>
    </citation>
    <scope>NUCLEOTIDE SEQUENCE [LARGE SCALE GENOMIC DNA]</scope>
    <source>
        <strain evidence="3 4">PR3</strain>
    </source>
</reference>
<comment type="caution">
    <text evidence="3">The sequence shown here is derived from an EMBL/GenBank/DDBJ whole genome shotgun (WGS) entry which is preliminary data.</text>
</comment>
<dbReference type="RefSeq" id="WP_224753730.1">
    <property type="nucleotide sequence ID" value="NZ_JACXZA010000004.1"/>
</dbReference>
<dbReference type="Gene3D" id="3.90.550.10">
    <property type="entry name" value="Spore Coat Polysaccharide Biosynthesis Protein SpsA, Chain A"/>
    <property type="match status" value="1"/>
</dbReference>
<evidence type="ECO:0000259" key="2">
    <source>
        <dbReference type="Pfam" id="PF00535"/>
    </source>
</evidence>
<feature type="domain" description="Glycosyltransferase 2-like" evidence="2">
    <location>
        <begin position="6"/>
        <end position="103"/>
    </location>
</feature>
<dbReference type="EMBL" id="JACXZA010000004">
    <property type="protein sequence ID" value="MBD3920831.1"/>
    <property type="molecule type" value="Genomic_DNA"/>
</dbReference>
<evidence type="ECO:0000313" key="4">
    <source>
        <dbReference type="Proteomes" id="UP000609346"/>
    </source>
</evidence>
<dbReference type="PROSITE" id="PS50005">
    <property type="entry name" value="TPR"/>
    <property type="match status" value="1"/>
</dbReference>
<dbReference type="InterPro" id="IPR011990">
    <property type="entry name" value="TPR-like_helical_dom_sf"/>
</dbReference>
<dbReference type="InterPro" id="IPR019734">
    <property type="entry name" value="TPR_rpt"/>
</dbReference>
<organism evidence="3 4">
    <name type="scientific">Paenibacillus terricola</name>
    <dbReference type="NCBI Taxonomy" id="2763503"/>
    <lineage>
        <taxon>Bacteria</taxon>
        <taxon>Bacillati</taxon>
        <taxon>Bacillota</taxon>
        <taxon>Bacilli</taxon>
        <taxon>Bacillales</taxon>
        <taxon>Paenibacillaceae</taxon>
        <taxon>Paenibacillus</taxon>
    </lineage>
</organism>
<keyword evidence="4" id="KW-1185">Reference proteome</keyword>
<dbReference type="Proteomes" id="UP000609346">
    <property type="component" value="Unassembled WGS sequence"/>
</dbReference>
<evidence type="ECO:0000313" key="3">
    <source>
        <dbReference type="EMBL" id="MBD3920831.1"/>
    </source>
</evidence>
<evidence type="ECO:0000256" key="1">
    <source>
        <dbReference type="PROSITE-ProRule" id="PRU00339"/>
    </source>
</evidence>
<protein>
    <submittedName>
        <fullName evidence="3">Glycosyltransferase</fullName>
    </submittedName>
</protein>
<dbReference type="InterPro" id="IPR001173">
    <property type="entry name" value="Glyco_trans_2-like"/>
</dbReference>
<dbReference type="PANTHER" id="PTHR43630:SF2">
    <property type="entry name" value="GLYCOSYLTRANSFERASE"/>
    <property type="match status" value="1"/>
</dbReference>
<proteinExistence type="predicted"/>
<dbReference type="CDD" id="cd02511">
    <property type="entry name" value="Beta4Glucosyltransferase"/>
    <property type="match status" value="1"/>
</dbReference>
<name>A0ABR8MY12_9BACL</name>
<keyword evidence="1" id="KW-0802">TPR repeat</keyword>
<dbReference type="SUPFAM" id="SSF48452">
    <property type="entry name" value="TPR-like"/>
    <property type="match status" value="1"/>
</dbReference>
<feature type="repeat" description="TPR" evidence="1">
    <location>
        <begin position="331"/>
        <end position="364"/>
    </location>
</feature>
<sequence length="641" mass="73784">MCNLISLCMIVKNEENVLARCLDSVKTLVDEIIIVDTGSNDQTKQIALQYTDRVYDFCWNNDFAAARNESIRHATGKWILVLDADEYMSTDGHQQLRDLLQNNANINHPIGFTLNILNFTGSGYDEQNVMASTGARLFFNDGSIRYNGIIHEQLVSNLGHISFSPLPITTTIYHTGYTDSIVRNKNKSERNLALFEKINTIEKQHDPYFCFTLGNEYSNAERNSEALTIYRRSYAKSKPADAWYYHLLDRYISLLLKEGKHSEASSLLKKEIKLAPLNTDLHCMEGLLYETLGLWTAAEEKFLHCIDISNRFVSNGRSLQHKPVQPTYAQIVPHQMLAEIARKRGDFSRAINHWVKTLQLQPKNYNVLQRLIEHLLLFEPVDAVIPFIERIYPPQDQLNSIVLFKISLKIGNRKLIEHYGYQIDELHINLDISDLLIRRMSQKESLHEYIQHDLQSVPDSLAVTSAILSKNLNFIPASWYNFEVCKQLSVQAMLVLEQKDWNQETIIENEELLANVILNMWKYEYIAEYTALIQNMANTETINFIANWFYDHGLIELAIDLYSILLDNEALQAQGHANVGQWYYNNGNTSDGTMFYKAAFATAPSLDVIGRIKENADKTDYRSFSPNYFNMFPDKSTCVFL</sequence>
<dbReference type="InterPro" id="IPR029044">
    <property type="entry name" value="Nucleotide-diphossugar_trans"/>
</dbReference>
<dbReference type="SUPFAM" id="SSF53448">
    <property type="entry name" value="Nucleotide-diphospho-sugar transferases"/>
    <property type="match status" value="1"/>
</dbReference>
<accession>A0ABR8MY12</accession>
<dbReference type="PANTHER" id="PTHR43630">
    <property type="entry name" value="POLY-BETA-1,6-N-ACETYL-D-GLUCOSAMINE SYNTHASE"/>
    <property type="match status" value="1"/>
</dbReference>
<dbReference type="Pfam" id="PF00535">
    <property type="entry name" value="Glycos_transf_2"/>
    <property type="match status" value="1"/>
</dbReference>
<dbReference type="Gene3D" id="1.25.40.10">
    <property type="entry name" value="Tetratricopeptide repeat domain"/>
    <property type="match status" value="2"/>
</dbReference>
<gene>
    <name evidence="3" type="ORF">H8B09_18840</name>
</gene>